<dbReference type="Pfam" id="PF01734">
    <property type="entry name" value="Patatin"/>
    <property type="match status" value="1"/>
</dbReference>
<keyword evidence="3" id="KW-1133">Transmembrane helix</keyword>
<feature type="active site" description="Proton acceptor" evidence="2">
    <location>
        <position position="362"/>
    </location>
</feature>
<keyword evidence="3" id="KW-0472">Membrane</keyword>
<evidence type="ECO:0000259" key="4">
    <source>
        <dbReference type="PROSITE" id="PS51635"/>
    </source>
</evidence>
<proteinExistence type="predicted"/>
<keyword evidence="3" id="KW-0812">Transmembrane</keyword>
<dbReference type="AlphaFoldDB" id="A0A3M9XJK5"/>
<dbReference type="InterPro" id="IPR016035">
    <property type="entry name" value="Acyl_Trfase/lysoPLipase"/>
</dbReference>
<dbReference type="OrthoDB" id="9770965at2"/>
<dbReference type="GO" id="GO:0016787">
    <property type="term" value="F:hydrolase activity"/>
    <property type="evidence" value="ECO:0007669"/>
    <property type="project" value="UniProtKB-UniRule"/>
</dbReference>
<dbReference type="Gene3D" id="3.40.1090.10">
    <property type="entry name" value="Cytosolic phospholipase A2 catalytic domain"/>
    <property type="match status" value="1"/>
</dbReference>
<evidence type="ECO:0000256" key="3">
    <source>
        <dbReference type="SAM" id="Phobius"/>
    </source>
</evidence>
<dbReference type="SUPFAM" id="SSF52151">
    <property type="entry name" value="FabD/lysophospholipase-like"/>
    <property type="match status" value="1"/>
</dbReference>
<reference evidence="5 6" key="1">
    <citation type="submission" date="2018-08" db="EMBL/GenBank/DDBJ databases">
        <title>Genome sequence of Methylocystis hirsuta CSC1, a methanotroph able to accumulate PHAs.</title>
        <authorList>
            <person name="Bordel S."/>
            <person name="Rodriguez E."/>
            <person name="Gancedo J."/>
            <person name="Munoz R."/>
        </authorList>
    </citation>
    <scope>NUCLEOTIDE SEQUENCE [LARGE SCALE GENOMIC DNA]</scope>
    <source>
        <strain evidence="5 6">CSC1</strain>
    </source>
</reference>
<evidence type="ECO:0000256" key="1">
    <source>
        <dbReference type="ARBA" id="ARBA00023098"/>
    </source>
</evidence>
<dbReference type="Proteomes" id="UP000268623">
    <property type="component" value="Unassembled WGS sequence"/>
</dbReference>
<feature type="domain" description="PNPLA" evidence="4">
    <location>
        <begin position="19"/>
        <end position="375"/>
    </location>
</feature>
<dbReference type="PROSITE" id="PS51635">
    <property type="entry name" value="PNPLA"/>
    <property type="match status" value="1"/>
</dbReference>
<sequence>MSSDQSQAAFAAPQEYCDIVMKGGITSGVVYPLALTSLAKKYRFSNIGGTSAGAIAAAAAAAAEYGRLSDKGGFLRLATVPDEVGPHLKSLFQPTPALKPLFDIFVALLESRSTFGKIAGVLRAALLGYRKEAIIGGSLGFFLALPLVAQGVAFWPSLVLFILLVTLGVAVALVWRLIEAFKRDLPDNDYGLCPGLRQEGGGDEGLTDWLARLIDEAADRAPDSAPLTFGELKKPPEDGRPITLMMMTTSLMEKRPYTLPLDSGREGDATYGFVFEIGEWKRLFPERVIDYLLKVCERDFQSQGEPGEFYTFPHRDDLPIVVAARMSLSFPGLISAVPLWRRDYKYASKPDQQTLRRCLFSDGGLSSNFPIHFFDKLLPNTPTFAISLDVFDPKRHDPEEGDGRIWMFRNPREGASLPILPFSGFGDFLFRLVDAAKDWQDNLQSVLPGYRERIVHVGLSDDEGGLNIAMTEETVRKLVALGERAGERLTDFDGDDMDAHRWRRFLVAMARMEQTLDDLTRSCEGVAQTRSGPTVESFGRFLERYPALAREYEQTPEVLNAMLTRAAEIAEIGAQWRDLPTIRSGRIPHPDTNLRITAKP</sequence>
<keyword evidence="2" id="KW-0442">Lipid degradation</keyword>
<evidence type="ECO:0000256" key="2">
    <source>
        <dbReference type="PROSITE-ProRule" id="PRU01161"/>
    </source>
</evidence>
<comment type="caution">
    <text evidence="5">The sequence shown here is derived from an EMBL/GenBank/DDBJ whole genome shotgun (WGS) entry which is preliminary data.</text>
</comment>
<protein>
    <submittedName>
        <fullName evidence="5">RpoH suppressor</fullName>
    </submittedName>
</protein>
<dbReference type="InterPro" id="IPR002641">
    <property type="entry name" value="PNPLA_dom"/>
</dbReference>
<evidence type="ECO:0000313" key="5">
    <source>
        <dbReference type="EMBL" id="RNJ48349.1"/>
    </source>
</evidence>
<feature type="transmembrane region" description="Helical" evidence="3">
    <location>
        <begin position="133"/>
        <end position="152"/>
    </location>
</feature>
<evidence type="ECO:0000313" key="6">
    <source>
        <dbReference type="Proteomes" id="UP000268623"/>
    </source>
</evidence>
<dbReference type="EMBL" id="QWDD01000001">
    <property type="protein sequence ID" value="RNJ48349.1"/>
    <property type="molecule type" value="Genomic_DNA"/>
</dbReference>
<feature type="short sequence motif" description="GXSXG" evidence="2">
    <location>
        <begin position="49"/>
        <end position="53"/>
    </location>
</feature>
<keyword evidence="2" id="KW-0378">Hydrolase</keyword>
<accession>A0A3M9XJK5</accession>
<feature type="transmembrane region" description="Helical" evidence="3">
    <location>
        <begin position="158"/>
        <end position="178"/>
    </location>
</feature>
<comment type="caution">
    <text evidence="2">Lacks conserved residue(s) required for the propagation of feature annotation.</text>
</comment>
<feature type="active site" description="Nucleophile" evidence="2">
    <location>
        <position position="51"/>
    </location>
</feature>
<dbReference type="GO" id="GO:0016042">
    <property type="term" value="P:lipid catabolic process"/>
    <property type="evidence" value="ECO:0007669"/>
    <property type="project" value="UniProtKB-UniRule"/>
</dbReference>
<feature type="short sequence motif" description="DGA/G" evidence="2">
    <location>
        <begin position="362"/>
        <end position="364"/>
    </location>
</feature>
<keyword evidence="6" id="KW-1185">Reference proteome</keyword>
<name>A0A3M9XJK5_9HYPH</name>
<organism evidence="5 6">
    <name type="scientific">Methylocystis hirsuta</name>
    <dbReference type="NCBI Taxonomy" id="369798"/>
    <lineage>
        <taxon>Bacteria</taxon>
        <taxon>Pseudomonadati</taxon>
        <taxon>Pseudomonadota</taxon>
        <taxon>Alphaproteobacteria</taxon>
        <taxon>Hyphomicrobiales</taxon>
        <taxon>Methylocystaceae</taxon>
        <taxon>Methylocystis</taxon>
    </lineage>
</organism>
<gene>
    <name evidence="5" type="ORF">D1O30_00640</name>
</gene>
<keyword evidence="1 2" id="KW-0443">Lipid metabolism</keyword>
<dbReference type="RefSeq" id="WP_123174353.1">
    <property type="nucleotide sequence ID" value="NZ_QWDD01000001.1"/>
</dbReference>